<reference evidence="2" key="1">
    <citation type="journal article" date="2019" name="Int. J. Syst. Evol. Microbiol.">
        <title>The Global Catalogue of Microorganisms (GCM) 10K type strain sequencing project: providing services to taxonomists for standard genome sequencing and annotation.</title>
        <authorList>
            <consortium name="The Broad Institute Genomics Platform"/>
            <consortium name="The Broad Institute Genome Sequencing Center for Infectious Disease"/>
            <person name="Wu L."/>
            <person name="Ma J."/>
        </authorList>
    </citation>
    <scope>NUCLEOTIDE SEQUENCE [LARGE SCALE GENOMIC DNA]</scope>
    <source>
        <strain evidence="2">CCUG 60523</strain>
    </source>
</reference>
<accession>A0ABV8AUL6</accession>
<protein>
    <recommendedName>
        <fullName evidence="3">Lipoprotein</fullName>
    </recommendedName>
</protein>
<dbReference type="PROSITE" id="PS51257">
    <property type="entry name" value="PROKAR_LIPOPROTEIN"/>
    <property type="match status" value="1"/>
</dbReference>
<gene>
    <name evidence="1" type="ORF">ACFOSV_14215</name>
</gene>
<evidence type="ECO:0000313" key="2">
    <source>
        <dbReference type="Proteomes" id="UP001595805"/>
    </source>
</evidence>
<organism evidence="1 2">
    <name type="scientific">Algoriphagus namhaensis</name>
    <dbReference type="NCBI Taxonomy" id="915353"/>
    <lineage>
        <taxon>Bacteria</taxon>
        <taxon>Pseudomonadati</taxon>
        <taxon>Bacteroidota</taxon>
        <taxon>Cytophagia</taxon>
        <taxon>Cytophagales</taxon>
        <taxon>Cyclobacteriaceae</taxon>
        <taxon>Algoriphagus</taxon>
    </lineage>
</organism>
<evidence type="ECO:0000313" key="1">
    <source>
        <dbReference type="EMBL" id="MFC3881344.1"/>
    </source>
</evidence>
<sequence>MKNTCFLILFFCLIFSACKEEEQPRLICGVTDPVASLDWLSLFTNEIDESYYGVYYYISHTQLDGQDVFVVQDCCPNCFNIPVVYACDGESLGFLSADAGINPAILDESTIIWKGTGFSCNL</sequence>
<name>A0ABV8AUL6_9BACT</name>
<proteinExistence type="predicted"/>
<evidence type="ECO:0008006" key="3">
    <source>
        <dbReference type="Google" id="ProtNLM"/>
    </source>
</evidence>
<dbReference type="Proteomes" id="UP001595805">
    <property type="component" value="Unassembled WGS sequence"/>
</dbReference>
<dbReference type="EMBL" id="JBHRZS010000007">
    <property type="protein sequence ID" value="MFC3881344.1"/>
    <property type="molecule type" value="Genomic_DNA"/>
</dbReference>
<keyword evidence="2" id="KW-1185">Reference proteome</keyword>
<comment type="caution">
    <text evidence="1">The sequence shown here is derived from an EMBL/GenBank/DDBJ whole genome shotgun (WGS) entry which is preliminary data.</text>
</comment>
<dbReference type="RefSeq" id="WP_377906685.1">
    <property type="nucleotide sequence ID" value="NZ_JBHRZS010000007.1"/>
</dbReference>